<keyword evidence="3" id="KW-1185">Reference proteome</keyword>
<dbReference type="EMBL" id="CAJVCH010090622">
    <property type="protein sequence ID" value="CAG7722586.1"/>
    <property type="molecule type" value="Genomic_DNA"/>
</dbReference>
<feature type="region of interest" description="Disordered" evidence="1">
    <location>
        <begin position="319"/>
        <end position="339"/>
    </location>
</feature>
<dbReference type="OrthoDB" id="10069248at2759"/>
<protein>
    <submittedName>
        <fullName evidence="2">Uncharacterized protein</fullName>
    </submittedName>
</protein>
<dbReference type="AlphaFoldDB" id="A0A8J2JR28"/>
<accession>A0A8J2JR28</accession>
<evidence type="ECO:0000256" key="1">
    <source>
        <dbReference type="SAM" id="MobiDB-lite"/>
    </source>
</evidence>
<gene>
    <name evidence="2" type="ORF">AFUS01_LOCUS11717</name>
</gene>
<evidence type="ECO:0000313" key="2">
    <source>
        <dbReference type="EMBL" id="CAG7722586.1"/>
    </source>
</evidence>
<evidence type="ECO:0000313" key="3">
    <source>
        <dbReference type="Proteomes" id="UP000708208"/>
    </source>
</evidence>
<comment type="caution">
    <text evidence="2">The sequence shown here is derived from an EMBL/GenBank/DDBJ whole genome shotgun (WGS) entry which is preliminary data.</text>
</comment>
<organism evidence="2 3">
    <name type="scientific">Allacma fusca</name>
    <dbReference type="NCBI Taxonomy" id="39272"/>
    <lineage>
        <taxon>Eukaryota</taxon>
        <taxon>Metazoa</taxon>
        <taxon>Ecdysozoa</taxon>
        <taxon>Arthropoda</taxon>
        <taxon>Hexapoda</taxon>
        <taxon>Collembola</taxon>
        <taxon>Symphypleona</taxon>
        <taxon>Sminthuridae</taxon>
        <taxon>Allacma</taxon>
    </lineage>
</organism>
<name>A0A8J2JR28_9HEXA</name>
<dbReference type="Proteomes" id="UP000708208">
    <property type="component" value="Unassembled WGS sequence"/>
</dbReference>
<reference evidence="2" key="1">
    <citation type="submission" date="2021-06" db="EMBL/GenBank/DDBJ databases">
        <authorList>
            <person name="Hodson N. C."/>
            <person name="Mongue J. A."/>
            <person name="Jaron S. K."/>
        </authorList>
    </citation>
    <scope>NUCLEOTIDE SEQUENCE</scope>
</reference>
<proteinExistence type="predicted"/>
<sequence>MSRSQVVVTIFLAEQTEMDKIAKKCLNSFIGTLLPTIVCISCFRVSKFGNHIFRCRNNYEKGLKAKGEVMRLIHCRWNAFHLLPPPESAYHEVRCPDRGVSKWKAFEPSEVRNQVADVKSRNHLEVEMAFEEENWEEEIDHGAKTVFQYPVIRKDQYSSHNPTLLNKTEKKTWTTEQREKFRAVSATDPKWVCSAPDVPSRSTYIPPIMTGTPRTWTPKTQCPSQTSHSGQNVAALVNRKQAENASKTRINSTRSAETIPRQGRVRFAEALLPDTNYDHRGGGNISIYMEAAGSSDEGLIDKVEGGVVRQSIDSHAGFAHCQSDNSDDEFFDAKSSVDD</sequence>